<dbReference type="Gene3D" id="3.40.50.300">
    <property type="entry name" value="P-loop containing nucleotide triphosphate hydrolases"/>
    <property type="match status" value="1"/>
</dbReference>
<dbReference type="GO" id="GO:0005769">
    <property type="term" value="C:early endosome"/>
    <property type="evidence" value="ECO:0007669"/>
    <property type="project" value="UniProtKB-SubCell"/>
</dbReference>
<comment type="caution">
    <text evidence="20">The sequence shown here is derived from an EMBL/GenBank/DDBJ whole genome shotgun (WGS) entry which is preliminary data.</text>
</comment>
<evidence type="ECO:0000256" key="10">
    <source>
        <dbReference type="ARBA" id="ARBA00022801"/>
    </source>
</evidence>
<evidence type="ECO:0000256" key="6">
    <source>
        <dbReference type="ARBA" id="ARBA00022448"/>
    </source>
</evidence>
<dbReference type="FunFam" id="3.40.50.300:FF:000180">
    <property type="entry name" value="Member RAS oncogene family"/>
    <property type="match status" value="1"/>
</dbReference>
<name>A0A820BIS2_9BILA</name>
<dbReference type="Pfam" id="PF01940">
    <property type="entry name" value="DUF92"/>
    <property type="match status" value="1"/>
</dbReference>
<dbReference type="SUPFAM" id="SSF52540">
    <property type="entry name" value="P-loop containing nucleoside triphosphate hydrolases"/>
    <property type="match status" value="1"/>
</dbReference>
<keyword evidence="6" id="KW-0813">Transport</keyword>
<keyword evidence="11" id="KW-0653">Protein transport</keyword>
<organism evidence="20 21">
    <name type="scientific">Rotaria socialis</name>
    <dbReference type="NCBI Taxonomy" id="392032"/>
    <lineage>
        <taxon>Eukaryota</taxon>
        <taxon>Metazoa</taxon>
        <taxon>Spiralia</taxon>
        <taxon>Gnathifera</taxon>
        <taxon>Rotifera</taxon>
        <taxon>Eurotatoria</taxon>
        <taxon>Bdelloidea</taxon>
        <taxon>Philodinida</taxon>
        <taxon>Philodinidae</taxon>
        <taxon>Rotaria</taxon>
    </lineage>
</organism>
<dbReference type="GO" id="GO:0015031">
    <property type="term" value="P:protein transport"/>
    <property type="evidence" value="ECO:0007669"/>
    <property type="project" value="UniProtKB-KW"/>
</dbReference>
<dbReference type="InterPro" id="IPR005225">
    <property type="entry name" value="Small_GTP-bd"/>
</dbReference>
<evidence type="ECO:0000256" key="3">
    <source>
        <dbReference type="ARBA" id="ARBA00006270"/>
    </source>
</evidence>
<dbReference type="SMART" id="SM00173">
    <property type="entry name" value="RAS"/>
    <property type="match status" value="1"/>
</dbReference>
<evidence type="ECO:0000256" key="7">
    <source>
        <dbReference type="ARBA" id="ARBA00022692"/>
    </source>
</evidence>
<evidence type="ECO:0000256" key="15">
    <source>
        <dbReference type="ARBA" id="ARBA00023288"/>
    </source>
</evidence>
<feature type="region of interest" description="Disordered" evidence="18">
    <location>
        <begin position="182"/>
        <end position="212"/>
    </location>
</feature>
<dbReference type="Proteomes" id="UP000663873">
    <property type="component" value="Unassembled WGS sequence"/>
</dbReference>
<dbReference type="PRINTS" id="PR00449">
    <property type="entry name" value="RASTRNSFRMNG"/>
</dbReference>
<evidence type="ECO:0000256" key="17">
    <source>
        <dbReference type="ARBA" id="ARBA00047660"/>
    </source>
</evidence>
<accession>A0A820BIS2</accession>
<evidence type="ECO:0000313" key="21">
    <source>
        <dbReference type="Proteomes" id="UP000663873"/>
    </source>
</evidence>
<dbReference type="EMBL" id="CAJOBP010000556">
    <property type="protein sequence ID" value="CAF4193287.1"/>
    <property type="molecule type" value="Genomic_DNA"/>
</dbReference>
<dbReference type="PROSITE" id="PS51420">
    <property type="entry name" value="RHO"/>
    <property type="match status" value="1"/>
</dbReference>
<dbReference type="PROSITE" id="PS51419">
    <property type="entry name" value="RAB"/>
    <property type="match status" value="1"/>
</dbReference>
<dbReference type="SMART" id="SM00176">
    <property type="entry name" value="RAN"/>
    <property type="match status" value="1"/>
</dbReference>
<evidence type="ECO:0000256" key="12">
    <source>
        <dbReference type="ARBA" id="ARBA00022989"/>
    </source>
</evidence>
<evidence type="ECO:0000256" key="4">
    <source>
        <dbReference type="ARBA" id="ARBA00009012"/>
    </source>
</evidence>
<evidence type="ECO:0000256" key="14">
    <source>
        <dbReference type="ARBA" id="ARBA00023136"/>
    </source>
</evidence>
<keyword evidence="15" id="KW-0449">Lipoprotein</keyword>
<evidence type="ECO:0000256" key="1">
    <source>
        <dbReference type="ARBA" id="ARBA00004141"/>
    </source>
</evidence>
<dbReference type="PROSITE" id="PS51421">
    <property type="entry name" value="RAS"/>
    <property type="match status" value="1"/>
</dbReference>
<evidence type="ECO:0000313" key="20">
    <source>
        <dbReference type="EMBL" id="CAF4193287.1"/>
    </source>
</evidence>
<dbReference type="PANTHER" id="PTHR47978">
    <property type="match status" value="1"/>
</dbReference>
<evidence type="ECO:0000256" key="11">
    <source>
        <dbReference type="ARBA" id="ARBA00022927"/>
    </source>
</evidence>
<dbReference type="CDD" id="cd01860">
    <property type="entry name" value="Rab5_related"/>
    <property type="match status" value="1"/>
</dbReference>
<evidence type="ECO:0000256" key="18">
    <source>
        <dbReference type="SAM" id="MobiDB-lite"/>
    </source>
</evidence>
<dbReference type="GO" id="GO:0005525">
    <property type="term" value="F:GTP binding"/>
    <property type="evidence" value="ECO:0007669"/>
    <property type="project" value="UniProtKB-KW"/>
</dbReference>
<evidence type="ECO:0000256" key="5">
    <source>
        <dbReference type="ARBA" id="ARBA00011984"/>
    </source>
</evidence>
<keyword evidence="12 19" id="KW-1133">Transmembrane helix</keyword>
<feature type="transmembrane region" description="Helical" evidence="19">
    <location>
        <begin position="386"/>
        <end position="408"/>
    </location>
</feature>
<protein>
    <recommendedName>
        <fullName evidence="5">small monomeric GTPase</fullName>
        <ecNumber evidence="5">3.6.5.2</ecNumber>
    </recommendedName>
</protein>
<evidence type="ECO:0000256" key="13">
    <source>
        <dbReference type="ARBA" id="ARBA00023134"/>
    </source>
</evidence>
<dbReference type="GO" id="GO:0016020">
    <property type="term" value="C:membrane"/>
    <property type="evidence" value="ECO:0007669"/>
    <property type="project" value="UniProtKB-SubCell"/>
</dbReference>
<keyword evidence="8" id="KW-0547">Nucleotide-binding</keyword>
<dbReference type="InterPro" id="IPR027417">
    <property type="entry name" value="P-loop_NTPase"/>
</dbReference>
<evidence type="ECO:0000256" key="8">
    <source>
        <dbReference type="ARBA" id="ARBA00022741"/>
    </source>
</evidence>
<comment type="subcellular location">
    <subcellularLocation>
        <location evidence="2">Early endosome</location>
    </subcellularLocation>
    <subcellularLocation>
        <location evidence="1">Membrane</location>
        <topology evidence="1">Multi-pass membrane protein</topology>
    </subcellularLocation>
</comment>
<dbReference type="AlphaFoldDB" id="A0A820BIS2"/>
<reference evidence="20" key="1">
    <citation type="submission" date="2021-02" db="EMBL/GenBank/DDBJ databases">
        <authorList>
            <person name="Nowell W R."/>
        </authorList>
    </citation>
    <scope>NUCLEOTIDE SEQUENCE</scope>
</reference>
<evidence type="ECO:0000256" key="2">
    <source>
        <dbReference type="ARBA" id="ARBA00004412"/>
    </source>
</evidence>
<keyword evidence="16" id="KW-0636">Prenylation</keyword>
<gene>
    <name evidence="20" type="ORF">UJA718_LOCUS6072</name>
</gene>
<keyword evidence="10" id="KW-0378">Hydrolase</keyword>
<dbReference type="InterPro" id="IPR002794">
    <property type="entry name" value="DUF92_TMEM19"/>
</dbReference>
<evidence type="ECO:0000256" key="9">
    <source>
        <dbReference type="ARBA" id="ARBA00022753"/>
    </source>
</evidence>
<keyword evidence="21" id="KW-1185">Reference proteome</keyword>
<dbReference type="NCBIfam" id="TIGR00231">
    <property type="entry name" value="small_GTP"/>
    <property type="match status" value="1"/>
</dbReference>
<dbReference type="SMART" id="SM00175">
    <property type="entry name" value="RAB"/>
    <property type="match status" value="1"/>
</dbReference>
<proteinExistence type="inferred from homology"/>
<keyword evidence="7 19" id="KW-0812">Transmembrane</keyword>
<keyword evidence="14 19" id="KW-0472">Membrane</keyword>
<evidence type="ECO:0000256" key="16">
    <source>
        <dbReference type="ARBA" id="ARBA00023289"/>
    </source>
</evidence>
<feature type="transmembrane region" description="Helical" evidence="19">
    <location>
        <begin position="342"/>
        <end position="365"/>
    </location>
</feature>
<dbReference type="InterPro" id="IPR001806">
    <property type="entry name" value="Small_GTPase"/>
</dbReference>
<dbReference type="EC" id="3.6.5.2" evidence="5"/>
<evidence type="ECO:0000256" key="19">
    <source>
        <dbReference type="SAM" id="Phobius"/>
    </source>
</evidence>
<dbReference type="GO" id="GO:0003925">
    <property type="term" value="F:G protein activity"/>
    <property type="evidence" value="ECO:0007669"/>
    <property type="project" value="UniProtKB-EC"/>
</dbReference>
<comment type="similarity">
    <text evidence="4">Belongs to the TMEM19 family.</text>
</comment>
<feature type="transmembrane region" description="Helical" evidence="19">
    <location>
        <begin position="444"/>
        <end position="462"/>
    </location>
</feature>
<feature type="compositionally biased region" description="Polar residues" evidence="18">
    <location>
        <begin position="196"/>
        <end position="210"/>
    </location>
</feature>
<keyword evidence="13" id="KW-0342">GTP-binding</keyword>
<dbReference type="Pfam" id="PF00071">
    <property type="entry name" value="Ras"/>
    <property type="match status" value="1"/>
</dbReference>
<keyword evidence="9" id="KW-0967">Endosome</keyword>
<dbReference type="SMART" id="SM00174">
    <property type="entry name" value="RHO"/>
    <property type="match status" value="1"/>
</dbReference>
<comment type="catalytic activity">
    <reaction evidence="17">
        <text>GTP + H2O = GDP + phosphate + H(+)</text>
        <dbReference type="Rhea" id="RHEA:19669"/>
        <dbReference type="ChEBI" id="CHEBI:15377"/>
        <dbReference type="ChEBI" id="CHEBI:15378"/>
        <dbReference type="ChEBI" id="CHEBI:37565"/>
        <dbReference type="ChEBI" id="CHEBI:43474"/>
        <dbReference type="ChEBI" id="CHEBI:58189"/>
        <dbReference type="EC" id="3.6.5.2"/>
    </reaction>
    <physiologicalReaction direction="left-to-right" evidence="17">
        <dbReference type="Rhea" id="RHEA:19670"/>
    </physiologicalReaction>
</comment>
<sequence length="463" mass="50358">MTSNNRQSATGQAARTCQFKMVLLGESAVGKSSLVLRFVKGQFHEYQESTIGAAFLTQTVSVDDITVKLELWDTAGQERYHSLAPMYYRGAQAAIVVYDITNADTFSRAKVWVKELQRQAAPNIVIALAGNKADLAAKRQVEVADAQSYAEENGLIFMETSAKTSMNVNDIFMAIAKKLPKTQDTSNANGGRGRSNDGQSITVSRTSTQRVPGDEGGCCGGNTSFATRYKFDIKQSKINENDHQIETKKYKKTARSHIQVLCNGAIACLYAIGYCCKTNYSGLSLPIDNKHESSIYTIGFLFTTACCCGDTLASELGTVLARSNPRLLTNPFRVVPVGTNGAISFVGCLCSLLGGFIIGLSYIIGNSIFCRPDHMINTSMINNIQLLFYCTVFGLVGSSIDSILGATLQFSGYDREHNVTVQKPGPSIERISGFHILSNNQVNILSSLLTSMIAIWILPIIMV</sequence>
<comment type="similarity">
    <text evidence="3">Belongs to the small GTPase superfamily. Rab family.</text>
</comment>